<keyword evidence="4" id="KW-0238">DNA-binding</keyword>
<dbReference type="EMBL" id="SOEB01000022">
    <property type="protein sequence ID" value="TDX24739.1"/>
    <property type="molecule type" value="Genomic_DNA"/>
</dbReference>
<reference evidence="4 5" key="1">
    <citation type="submission" date="2019-03" db="EMBL/GenBank/DDBJ databases">
        <title>Genomic Encyclopedia of Type Strains, Phase IV (KMG-IV): sequencing the most valuable type-strain genomes for metagenomic binning, comparative biology and taxonomic classification.</title>
        <authorList>
            <person name="Goeker M."/>
        </authorList>
    </citation>
    <scope>NUCLEOTIDE SEQUENCE [LARGE SCALE GENOMIC DNA]</scope>
    <source>
        <strain evidence="4 5">JA181</strain>
    </source>
</reference>
<dbReference type="PANTHER" id="PTHR30537">
    <property type="entry name" value="HTH-TYPE TRANSCRIPTIONAL REGULATOR"/>
    <property type="match status" value="1"/>
</dbReference>
<evidence type="ECO:0000313" key="5">
    <source>
        <dbReference type="Proteomes" id="UP000295484"/>
    </source>
</evidence>
<accession>A0A4R8FFQ7</accession>
<feature type="compositionally biased region" description="Basic and acidic residues" evidence="2">
    <location>
        <begin position="37"/>
        <end position="49"/>
    </location>
</feature>
<proteinExistence type="inferred from homology"/>
<evidence type="ECO:0000313" key="4">
    <source>
        <dbReference type="EMBL" id="TDX24739.1"/>
    </source>
</evidence>
<dbReference type="CDD" id="cd08422">
    <property type="entry name" value="PBP2_CrgA_like"/>
    <property type="match status" value="1"/>
</dbReference>
<dbReference type="PANTHER" id="PTHR30537:SF5">
    <property type="entry name" value="HTH-TYPE TRANSCRIPTIONAL ACTIVATOR TTDR-RELATED"/>
    <property type="match status" value="1"/>
</dbReference>
<dbReference type="InterPro" id="IPR058163">
    <property type="entry name" value="LysR-type_TF_proteobact-type"/>
</dbReference>
<dbReference type="GO" id="GO:0043565">
    <property type="term" value="F:sequence-specific DNA binding"/>
    <property type="evidence" value="ECO:0007669"/>
    <property type="project" value="TreeGrafter"/>
</dbReference>
<feature type="domain" description="LysR substrate-binding" evidence="3">
    <location>
        <begin position="104"/>
        <end position="309"/>
    </location>
</feature>
<name>A0A4R8FFQ7_9RHOB</name>
<feature type="region of interest" description="Disordered" evidence="2">
    <location>
        <begin position="13"/>
        <end position="49"/>
    </location>
</feature>
<dbReference type="GO" id="GO:0006351">
    <property type="term" value="P:DNA-templated transcription"/>
    <property type="evidence" value="ECO:0007669"/>
    <property type="project" value="TreeGrafter"/>
</dbReference>
<dbReference type="Pfam" id="PF03466">
    <property type="entry name" value="LysR_substrate"/>
    <property type="match status" value="1"/>
</dbReference>
<dbReference type="RefSeq" id="WP_243837694.1">
    <property type="nucleotide sequence ID" value="NZ_SOEB01000022.1"/>
</dbReference>
<evidence type="ECO:0000259" key="3">
    <source>
        <dbReference type="Pfam" id="PF03466"/>
    </source>
</evidence>
<dbReference type="Gene3D" id="3.40.190.290">
    <property type="match status" value="1"/>
</dbReference>
<organism evidence="4 5">
    <name type="scientific">Rhodovulum visakhapatnamense</name>
    <dbReference type="NCBI Taxonomy" id="364297"/>
    <lineage>
        <taxon>Bacteria</taxon>
        <taxon>Pseudomonadati</taxon>
        <taxon>Pseudomonadota</taxon>
        <taxon>Alphaproteobacteria</taxon>
        <taxon>Rhodobacterales</taxon>
        <taxon>Paracoccaceae</taxon>
        <taxon>Rhodovulum</taxon>
    </lineage>
</organism>
<evidence type="ECO:0000256" key="1">
    <source>
        <dbReference type="ARBA" id="ARBA00009437"/>
    </source>
</evidence>
<dbReference type="SUPFAM" id="SSF53850">
    <property type="entry name" value="Periplasmic binding protein-like II"/>
    <property type="match status" value="1"/>
</dbReference>
<dbReference type="InterPro" id="IPR005119">
    <property type="entry name" value="LysR_subst-bd"/>
</dbReference>
<comment type="caution">
    <text evidence="4">The sequence shown here is derived from an EMBL/GenBank/DDBJ whole genome shotgun (WGS) entry which is preliminary data.</text>
</comment>
<dbReference type="GO" id="GO:0003700">
    <property type="term" value="F:DNA-binding transcription factor activity"/>
    <property type="evidence" value="ECO:0007669"/>
    <property type="project" value="TreeGrafter"/>
</dbReference>
<gene>
    <name evidence="4" type="ORF">EV657_12259</name>
</gene>
<protein>
    <submittedName>
        <fullName evidence="4">DNA-binding transcriptional LysR family regulator</fullName>
    </submittedName>
</protein>
<comment type="similarity">
    <text evidence="1">Belongs to the LysR transcriptional regulatory family.</text>
</comment>
<dbReference type="AlphaFoldDB" id="A0A4R8FFQ7"/>
<dbReference type="Proteomes" id="UP000295484">
    <property type="component" value="Unassembled WGS sequence"/>
</dbReference>
<evidence type="ECO:0000256" key="2">
    <source>
        <dbReference type="SAM" id="MobiDB-lite"/>
    </source>
</evidence>
<sequence length="316" mass="34948">MVFGIFRKMFGGGKAAGRDKDLPAVREAAGSGDDGAGGERRSRFENLERETRGRLEAQSHEMPGQAYFSQLQALQEEGAAFLPYAREILAQSEAARAALGLNAERPTGTLRFAAPSSFAQLHIMRLLPAFHAEYPDITLDLRLSDTRMDLIEGSFDLALRSAPLQDISLRGRKLGDDTRVLCAAPEYLARRGTPKEPQDLDGHDLLSWRSAAPRDLVAGSRRFTLDPARMTCRTILDDGTAQRIATLSGGGLSINSLWSIAHEIQAGRLVHVLQDWRLDDASVLWLIYPRSNVLTPKVRVFMDFLLARLTPAPWQL</sequence>